<protein>
    <submittedName>
        <fullName evidence="1">Uncharacterized protein</fullName>
    </submittedName>
</protein>
<proteinExistence type="predicted"/>
<reference evidence="1" key="1">
    <citation type="submission" date="2023-04" db="EMBL/GenBank/DDBJ databases">
        <title>A chromosome-level genome assembly of the parasitoid wasp Eretmocerus hayati.</title>
        <authorList>
            <person name="Zhong Y."/>
            <person name="Liu S."/>
            <person name="Liu Y."/>
        </authorList>
    </citation>
    <scope>NUCLEOTIDE SEQUENCE</scope>
    <source>
        <strain evidence="1">ZJU_SS_LIU_2023</strain>
    </source>
</reference>
<comment type="caution">
    <text evidence="1">The sequence shown here is derived from an EMBL/GenBank/DDBJ whole genome shotgun (WGS) entry which is preliminary data.</text>
</comment>
<dbReference type="Proteomes" id="UP001239111">
    <property type="component" value="Chromosome 1"/>
</dbReference>
<gene>
    <name evidence="1" type="ORF">QAD02_021082</name>
</gene>
<dbReference type="EMBL" id="CM056741">
    <property type="protein sequence ID" value="KAJ8685289.1"/>
    <property type="molecule type" value="Genomic_DNA"/>
</dbReference>
<name>A0ACC2PPP5_9HYME</name>
<accession>A0ACC2PPP5</accession>
<sequence>MTCLPRHIVVLKLHPVLLRHVSNHKSFFQVPSVHLHYLLEMQKPVVTIAESNQHKSQPAVSPNQNQTSTKDTSPALSPSTTSAPSPKSTNNSTSNGSSMMANLQPRLISLVDGDNIQRVLATNNNTAITLETVRALFPGASSLAFVVEQEGEMLRVNLPLQGRSFLLRDGQDVYEVHYPAQDNIHRGPGARRDDLINNILHQQNLNNIELHDPIDEDEVDPIPEVVITVTLNVRMKYKNRRGLPYFLIPHGLQRSVTTRLNRSVEYSYDEIRQICIDTVSHPPITPLIETAVEVVLGTHKEQKIRTFTNPQGEPCDFWAFARAPPEDVVILRANGKYTLYLLLTGPDEPAEEQQEE</sequence>
<evidence type="ECO:0000313" key="1">
    <source>
        <dbReference type="EMBL" id="KAJ8685289.1"/>
    </source>
</evidence>
<keyword evidence="2" id="KW-1185">Reference proteome</keyword>
<organism evidence="1 2">
    <name type="scientific">Eretmocerus hayati</name>
    <dbReference type="NCBI Taxonomy" id="131215"/>
    <lineage>
        <taxon>Eukaryota</taxon>
        <taxon>Metazoa</taxon>
        <taxon>Ecdysozoa</taxon>
        <taxon>Arthropoda</taxon>
        <taxon>Hexapoda</taxon>
        <taxon>Insecta</taxon>
        <taxon>Pterygota</taxon>
        <taxon>Neoptera</taxon>
        <taxon>Endopterygota</taxon>
        <taxon>Hymenoptera</taxon>
        <taxon>Apocrita</taxon>
        <taxon>Proctotrupomorpha</taxon>
        <taxon>Chalcidoidea</taxon>
        <taxon>Aphelinidae</taxon>
        <taxon>Aphelininae</taxon>
        <taxon>Eretmocerus</taxon>
    </lineage>
</organism>
<evidence type="ECO:0000313" key="2">
    <source>
        <dbReference type="Proteomes" id="UP001239111"/>
    </source>
</evidence>